<gene>
    <name evidence="1" type="ordered locus">glr3583</name>
</gene>
<dbReference type="EMBL" id="BA000045">
    <property type="protein sequence ID" value="BAC91524.1"/>
    <property type="molecule type" value="Genomic_DNA"/>
</dbReference>
<dbReference type="InParanoid" id="Q7NFE3"/>
<dbReference type="EnsemblBacteria" id="BAC91524">
    <property type="protein sequence ID" value="BAC91524"/>
    <property type="gene ID" value="BAC91524"/>
</dbReference>
<dbReference type="STRING" id="251221.gene:10761098"/>
<name>Q7NFE3_GLOVI</name>
<accession>Q7NFE3</accession>
<reference evidence="1 2" key="2">
    <citation type="journal article" date="2003" name="DNA Res.">
        <title>Complete genome structure of Gloeobacter violaceus PCC 7421, a cyanobacterium that lacks thylakoids (supplement).</title>
        <authorList>
            <person name="Nakamura Y."/>
            <person name="Kaneko T."/>
            <person name="Sato S."/>
            <person name="Mimuro M."/>
            <person name="Miyashita H."/>
            <person name="Tsuchiya T."/>
            <person name="Sasamoto S."/>
            <person name="Watanabe A."/>
            <person name="Kawashima K."/>
            <person name="Kishida Y."/>
            <person name="Kiyokawa C."/>
            <person name="Kohara M."/>
            <person name="Matsumoto M."/>
            <person name="Matsuno A."/>
            <person name="Nakazaki N."/>
            <person name="Shimpo S."/>
            <person name="Takeuchi C."/>
            <person name="Yamada M."/>
            <person name="Tabata S."/>
        </authorList>
    </citation>
    <scope>NUCLEOTIDE SEQUENCE [LARGE SCALE GENOMIC DNA]</scope>
    <source>
        <strain evidence="2">ATCC 29082 / PCC 7421</strain>
    </source>
</reference>
<dbReference type="HOGENOM" id="CLU_1978369_0_0_3"/>
<organism evidence="1 2">
    <name type="scientific">Gloeobacter violaceus (strain ATCC 29082 / PCC 7421)</name>
    <dbReference type="NCBI Taxonomy" id="251221"/>
    <lineage>
        <taxon>Bacteria</taxon>
        <taxon>Bacillati</taxon>
        <taxon>Cyanobacteriota</taxon>
        <taxon>Cyanophyceae</taxon>
        <taxon>Gloeobacterales</taxon>
        <taxon>Gloeobacteraceae</taxon>
        <taxon>Gloeobacter</taxon>
    </lineage>
</organism>
<dbReference type="KEGG" id="gvi:glr3583"/>
<evidence type="ECO:0000313" key="1">
    <source>
        <dbReference type="EMBL" id="BAC91524.1"/>
    </source>
</evidence>
<proteinExistence type="predicted"/>
<sequence>MRGRCWQTQGSWGMLVMEICSGKNMLPIDLARLTRLARRIKGCFSLVRFARCPEKKACLLFNGRYPVHVVSTEAQYQHCELHGIPVLRAPLPESDDALLRELATALAVVRESGHQPVGFSEDDLPDQSGYDLAQELAGRIEGHNCQGSNC</sequence>
<dbReference type="Proteomes" id="UP000000557">
    <property type="component" value="Chromosome"/>
</dbReference>
<keyword evidence="2" id="KW-1185">Reference proteome</keyword>
<evidence type="ECO:0000313" key="2">
    <source>
        <dbReference type="Proteomes" id="UP000000557"/>
    </source>
</evidence>
<protein>
    <submittedName>
        <fullName evidence="1">Glr3583 protein</fullName>
    </submittedName>
</protein>
<dbReference type="AlphaFoldDB" id="Q7NFE3"/>
<reference evidence="1 2" key="1">
    <citation type="journal article" date="2003" name="DNA Res.">
        <title>Complete genome structure of Gloeobacter violaceus PCC 7421, a cyanobacterium that lacks thylakoids.</title>
        <authorList>
            <person name="Nakamura Y."/>
            <person name="Kaneko T."/>
            <person name="Sato S."/>
            <person name="Mimuro M."/>
            <person name="Miyashita H."/>
            <person name="Tsuchiya T."/>
            <person name="Sasamoto S."/>
            <person name="Watanabe A."/>
            <person name="Kawashima K."/>
            <person name="Kishida Y."/>
            <person name="Kiyokawa C."/>
            <person name="Kohara M."/>
            <person name="Matsumoto M."/>
            <person name="Matsuno A."/>
            <person name="Nakazaki N."/>
            <person name="Shimpo S."/>
            <person name="Takeuchi C."/>
            <person name="Yamada M."/>
            <person name="Tabata S."/>
        </authorList>
    </citation>
    <scope>NUCLEOTIDE SEQUENCE [LARGE SCALE GENOMIC DNA]</scope>
    <source>
        <strain evidence="2">ATCC 29082 / PCC 7421</strain>
    </source>
</reference>